<dbReference type="PANTHER" id="PTHR43610">
    <property type="entry name" value="BLL6696 PROTEIN"/>
    <property type="match status" value="1"/>
</dbReference>
<dbReference type="RefSeq" id="WP_182294774.1">
    <property type="nucleotide sequence ID" value="NZ_CP059851.1"/>
</dbReference>
<dbReference type="PANTHER" id="PTHR43610:SF1">
    <property type="entry name" value="N-ACETYLTRANSFERASE DOMAIN-CONTAINING PROTEIN"/>
    <property type="match status" value="1"/>
</dbReference>
<protein>
    <submittedName>
        <fullName evidence="2">GNAT family N-acetyltransferase</fullName>
    </submittedName>
</protein>
<dbReference type="PROSITE" id="PS51186">
    <property type="entry name" value="GNAT"/>
    <property type="match status" value="1"/>
</dbReference>
<keyword evidence="2" id="KW-0808">Transferase</keyword>
<dbReference type="InterPro" id="IPR000182">
    <property type="entry name" value="GNAT_dom"/>
</dbReference>
<dbReference type="GO" id="GO:0016747">
    <property type="term" value="F:acyltransferase activity, transferring groups other than amino-acyl groups"/>
    <property type="evidence" value="ECO:0007669"/>
    <property type="project" value="InterPro"/>
</dbReference>
<reference evidence="2 3" key="1">
    <citation type="submission" date="2020-07" db="EMBL/GenBank/DDBJ databases">
        <title>Complete genome sequence for Sandaracinobacter sp. M6.</title>
        <authorList>
            <person name="Tang Y."/>
            <person name="Liu Q."/>
            <person name="Guo Z."/>
            <person name="Lei P."/>
            <person name="Huang B."/>
        </authorList>
    </citation>
    <scope>NUCLEOTIDE SEQUENCE [LARGE SCALE GENOMIC DNA]</scope>
    <source>
        <strain evidence="2 3">M6</strain>
    </source>
</reference>
<dbReference type="SUPFAM" id="SSF55729">
    <property type="entry name" value="Acyl-CoA N-acyltransferases (Nat)"/>
    <property type="match status" value="1"/>
</dbReference>
<feature type="domain" description="N-acetyltransferase" evidence="1">
    <location>
        <begin position="11"/>
        <end position="170"/>
    </location>
</feature>
<evidence type="ECO:0000313" key="2">
    <source>
        <dbReference type="EMBL" id="QMW21928.1"/>
    </source>
</evidence>
<dbReference type="Gene3D" id="3.40.630.30">
    <property type="match status" value="1"/>
</dbReference>
<dbReference type="KEGG" id="sand:H3309_11100"/>
<organism evidence="2 3">
    <name type="scientific">Sandaracinobacteroides saxicola</name>
    <dbReference type="NCBI Taxonomy" id="2759707"/>
    <lineage>
        <taxon>Bacteria</taxon>
        <taxon>Pseudomonadati</taxon>
        <taxon>Pseudomonadota</taxon>
        <taxon>Alphaproteobacteria</taxon>
        <taxon>Sphingomonadales</taxon>
        <taxon>Sphingosinicellaceae</taxon>
        <taxon>Sandaracinobacteroides</taxon>
    </lineage>
</organism>
<dbReference type="EMBL" id="CP059851">
    <property type="protein sequence ID" value="QMW21928.1"/>
    <property type="molecule type" value="Genomic_DNA"/>
</dbReference>
<dbReference type="InterPro" id="IPR016181">
    <property type="entry name" value="Acyl_CoA_acyltransferase"/>
</dbReference>
<accession>A0A7G5IEY6</accession>
<dbReference type="CDD" id="cd04301">
    <property type="entry name" value="NAT_SF"/>
    <property type="match status" value="1"/>
</dbReference>
<sequence length="192" mass="21470">MSLPVLRHGDIRLEPLAEAHREGLRAACAADEAIWEMYSYSLFGLMFDINFDAILLASGQYWAILLDDDLIGCSALFPEARTPGVAEIGGTYYAPRVRGSGLNERVKWLMLRHAFASGFHRVELRVDERNTRSQAAVLKIGAVKEGVLRRHKISHTGFVRNTVVFAVTDQDWPAVEARLQAHRGKVETGFPH</sequence>
<dbReference type="AlphaFoldDB" id="A0A7G5IEY6"/>
<keyword evidence="3" id="KW-1185">Reference proteome</keyword>
<name>A0A7G5IEY6_9SPHN</name>
<gene>
    <name evidence="2" type="ORF">H3309_11100</name>
</gene>
<dbReference type="Proteomes" id="UP000515292">
    <property type="component" value="Chromosome"/>
</dbReference>
<dbReference type="Pfam" id="PF13302">
    <property type="entry name" value="Acetyltransf_3"/>
    <property type="match status" value="1"/>
</dbReference>
<evidence type="ECO:0000313" key="3">
    <source>
        <dbReference type="Proteomes" id="UP000515292"/>
    </source>
</evidence>
<proteinExistence type="predicted"/>
<evidence type="ECO:0000259" key="1">
    <source>
        <dbReference type="PROSITE" id="PS51186"/>
    </source>
</evidence>